<gene>
    <name evidence="2" type="ORF">GCM10008942_37760</name>
</gene>
<dbReference type="RefSeq" id="WP_166929282.1">
    <property type="nucleotide sequence ID" value="NZ_BAAADD010000011.1"/>
</dbReference>
<evidence type="ECO:0008006" key="4">
    <source>
        <dbReference type="Google" id="ProtNLM"/>
    </source>
</evidence>
<reference evidence="2 3" key="1">
    <citation type="journal article" date="2019" name="Int. J. Syst. Evol. Microbiol.">
        <title>The Global Catalogue of Microorganisms (GCM) 10K type strain sequencing project: providing services to taxonomists for standard genome sequencing and annotation.</title>
        <authorList>
            <consortium name="The Broad Institute Genomics Platform"/>
            <consortium name="The Broad Institute Genome Sequencing Center for Infectious Disease"/>
            <person name="Wu L."/>
            <person name="Ma J."/>
        </authorList>
    </citation>
    <scope>NUCLEOTIDE SEQUENCE [LARGE SCALE GENOMIC DNA]</scope>
    <source>
        <strain evidence="2 3">JCM 15089</strain>
    </source>
</reference>
<protein>
    <recommendedName>
        <fullName evidence="4">TonB-dependent receptor</fullName>
    </recommendedName>
</protein>
<evidence type="ECO:0000313" key="3">
    <source>
        <dbReference type="Proteomes" id="UP001499951"/>
    </source>
</evidence>
<feature type="transmembrane region" description="Helical" evidence="1">
    <location>
        <begin position="98"/>
        <end position="118"/>
    </location>
</feature>
<dbReference type="Proteomes" id="UP001499951">
    <property type="component" value="Unassembled WGS sequence"/>
</dbReference>
<keyword evidence="1" id="KW-0812">Transmembrane</keyword>
<dbReference type="EMBL" id="BAAADD010000011">
    <property type="protein sequence ID" value="GAA0585290.1"/>
    <property type="molecule type" value="Genomic_DNA"/>
</dbReference>
<accession>A0ABN1F8V1</accession>
<organism evidence="2 3">
    <name type="scientific">Rhizomicrobium electricum</name>
    <dbReference type="NCBI Taxonomy" id="480070"/>
    <lineage>
        <taxon>Bacteria</taxon>
        <taxon>Pseudomonadati</taxon>
        <taxon>Pseudomonadota</taxon>
        <taxon>Alphaproteobacteria</taxon>
        <taxon>Micropepsales</taxon>
        <taxon>Micropepsaceae</taxon>
        <taxon>Rhizomicrobium</taxon>
    </lineage>
</organism>
<evidence type="ECO:0000256" key="1">
    <source>
        <dbReference type="SAM" id="Phobius"/>
    </source>
</evidence>
<keyword evidence="3" id="KW-1185">Reference proteome</keyword>
<comment type="caution">
    <text evidence="2">The sequence shown here is derived from an EMBL/GenBank/DDBJ whole genome shotgun (WGS) entry which is preliminary data.</text>
</comment>
<keyword evidence="1" id="KW-1133">Transmembrane helix</keyword>
<feature type="transmembrane region" description="Helical" evidence="1">
    <location>
        <begin position="39"/>
        <end position="58"/>
    </location>
</feature>
<feature type="transmembrane region" description="Helical" evidence="1">
    <location>
        <begin position="65"/>
        <end position="86"/>
    </location>
</feature>
<proteinExistence type="predicted"/>
<name>A0ABN1F8V1_9PROT</name>
<keyword evidence="1" id="KW-0472">Membrane</keyword>
<evidence type="ECO:0000313" key="2">
    <source>
        <dbReference type="EMBL" id="GAA0585290.1"/>
    </source>
</evidence>
<sequence>MRALLIVTGLLNAAFVAFHVFLGLQIAHWPLPDLFRGMMQSFNVGGAMVLAFLAFALLVRGREVLGTWLGAATLALGALIYITRAIEEFVWLAGNVKIAAACAVLGVLHIALFTGVRVTRPVT</sequence>